<dbReference type="InterPro" id="IPR011130">
    <property type="entry name" value="SecA_preprotein_X-link_dom"/>
</dbReference>
<feature type="domain" description="SecA family profile" evidence="14">
    <location>
        <begin position="4"/>
        <end position="605"/>
    </location>
</feature>
<comment type="caution">
    <text evidence="15">The sequence shown here is derived from an EMBL/GenBank/DDBJ whole genome shotgun (WGS) entry which is preliminary data.</text>
</comment>
<dbReference type="SUPFAM" id="SSF81767">
    <property type="entry name" value="Pre-protein crosslinking domain of SecA"/>
    <property type="match status" value="1"/>
</dbReference>
<dbReference type="InterPro" id="IPR000185">
    <property type="entry name" value="SecA"/>
</dbReference>
<evidence type="ECO:0000313" key="16">
    <source>
        <dbReference type="Proteomes" id="UP000242367"/>
    </source>
</evidence>
<dbReference type="InterPro" id="IPR011116">
    <property type="entry name" value="SecA_Wing/Scaffold"/>
</dbReference>
<reference evidence="15 16" key="1">
    <citation type="journal article" date="2017" name="Chemistry">
        <title>Isolation, Biosynthesis and Chemical Modifications of Rubterolones A-F: Rare Tropolone Alkaloids from Actinomadura sp. 5-2.</title>
        <authorList>
            <person name="Guo H."/>
            <person name="Benndorf R."/>
            <person name="Leichnitz D."/>
            <person name="Klassen J.L."/>
            <person name="Vollmers J."/>
            <person name="Gorls H."/>
            <person name="Steinacker M."/>
            <person name="Weigel C."/>
            <person name="Dahse H.M."/>
            <person name="Kaster A.K."/>
            <person name="de Beer Z.W."/>
            <person name="Poulsen M."/>
            <person name="Beemelmanns C."/>
        </authorList>
    </citation>
    <scope>NUCLEOTIDE SEQUENCE [LARGE SCALE GENOMIC DNA]</scope>
    <source>
        <strain evidence="15 16">5-2</strain>
    </source>
</reference>
<dbReference type="GO" id="GO:0031522">
    <property type="term" value="C:cell envelope Sec protein transport complex"/>
    <property type="evidence" value="ECO:0007669"/>
    <property type="project" value="TreeGrafter"/>
</dbReference>
<dbReference type="Pfam" id="PF21090">
    <property type="entry name" value="P-loop_SecA"/>
    <property type="match status" value="1"/>
</dbReference>
<dbReference type="InterPro" id="IPR014018">
    <property type="entry name" value="SecA_motor_DEAD"/>
</dbReference>
<keyword evidence="11" id="KW-0963">Cytoplasm</keyword>
<evidence type="ECO:0000259" key="13">
    <source>
        <dbReference type="PROSITE" id="PS51192"/>
    </source>
</evidence>
<dbReference type="InterPro" id="IPR036266">
    <property type="entry name" value="SecA_Wing/Scaffold_sf"/>
</dbReference>
<dbReference type="SUPFAM" id="SSF81886">
    <property type="entry name" value="Helical scaffold and wing domains of SecA"/>
    <property type="match status" value="1"/>
</dbReference>
<evidence type="ECO:0000256" key="12">
    <source>
        <dbReference type="SAM" id="MobiDB-lite"/>
    </source>
</evidence>
<evidence type="ECO:0000256" key="10">
    <source>
        <dbReference type="ARBA" id="ARBA00023136"/>
    </source>
</evidence>
<dbReference type="GO" id="GO:0008564">
    <property type="term" value="F:protein-exporting ATPase activity"/>
    <property type="evidence" value="ECO:0007669"/>
    <property type="project" value="UniProtKB-EC"/>
</dbReference>
<name>A0A2P4UH89_9ACTN</name>
<feature type="binding site" evidence="11">
    <location>
        <position position="519"/>
    </location>
    <ligand>
        <name>ATP</name>
        <dbReference type="ChEBI" id="CHEBI:30616"/>
    </ligand>
</feature>
<keyword evidence="10 11" id="KW-0472">Membrane</keyword>
<keyword evidence="9 11" id="KW-0811">Translocation</keyword>
<proteinExistence type="inferred from homology"/>
<comment type="subunit">
    <text evidence="11">Monomer and homodimer. Part of the essential Sec protein translocation apparatus which comprises SecA, SecYEG and auxiliary proteins SecDF. Other proteins may also be involved.</text>
</comment>
<protein>
    <recommendedName>
        <fullName evidence="11">Protein translocase subunit SecA</fullName>
        <ecNumber evidence="11">7.4.2.8</ecNumber>
    </recommendedName>
</protein>
<dbReference type="GO" id="GO:0005829">
    <property type="term" value="C:cytosol"/>
    <property type="evidence" value="ECO:0007669"/>
    <property type="project" value="TreeGrafter"/>
</dbReference>
<comment type="similarity">
    <text evidence="2 11">Belongs to the SecA family.</text>
</comment>
<dbReference type="PANTHER" id="PTHR30612">
    <property type="entry name" value="SECA INNER MEMBRANE COMPONENT OF SEC PROTEIN SECRETION SYSTEM"/>
    <property type="match status" value="1"/>
</dbReference>
<feature type="binding site" evidence="11">
    <location>
        <position position="85"/>
    </location>
    <ligand>
        <name>ATP</name>
        <dbReference type="ChEBI" id="CHEBI:30616"/>
    </ligand>
</feature>
<dbReference type="Gene3D" id="3.90.1440.10">
    <property type="entry name" value="SecA, preprotein cross-linking domain"/>
    <property type="match status" value="1"/>
</dbReference>
<dbReference type="HAMAP" id="MF_01382">
    <property type="entry name" value="SecA"/>
    <property type="match status" value="1"/>
</dbReference>
<keyword evidence="5 11" id="KW-0547">Nucleotide-binding</keyword>
<dbReference type="RefSeq" id="WP_103563534.1">
    <property type="nucleotide sequence ID" value="NZ_MTBP01000002.1"/>
</dbReference>
<dbReference type="Proteomes" id="UP000242367">
    <property type="component" value="Unassembled WGS sequence"/>
</dbReference>
<dbReference type="SMART" id="SM00958">
    <property type="entry name" value="SecA_PP_bind"/>
    <property type="match status" value="1"/>
</dbReference>
<feature type="region of interest" description="Disordered" evidence="12">
    <location>
        <begin position="224"/>
        <end position="262"/>
    </location>
</feature>
<dbReference type="PROSITE" id="PS51192">
    <property type="entry name" value="HELICASE_ATP_BIND_1"/>
    <property type="match status" value="1"/>
</dbReference>
<dbReference type="InterPro" id="IPR044722">
    <property type="entry name" value="SecA_SF2_C"/>
</dbReference>
<dbReference type="Pfam" id="PF07517">
    <property type="entry name" value="SecA_DEAD"/>
    <property type="match status" value="1"/>
</dbReference>
<dbReference type="Pfam" id="PF07516">
    <property type="entry name" value="SecA_SW"/>
    <property type="match status" value="1"/>
</dbReference>
<evidence type="ECO:0000256" key="4">
    <source>
        <dbReference type="ARBA" id="ARBA00022475"/>
    </source>
</evidence>
<dbReference type="GO" id="GO:0065002">
    <property type="term" value="P:intracellular protein transmembrane transport"/>
    <property type="evidence" value="ECO:0007669"/>
    <property type="project" value="UniProtKB-UniRule"/>
</dbReference>
<dbReference type="FunFam" id="3.40.50.300:FF:000429">
    <property type="entry name" value="Preprotein translocase subunit SecA"/>
    <property type="match status" value="1"/>
</dbReference>
<evidence type="ECO:0000313" key="15">
    <source>
        <dbReference type="EMBL" id="POM24400.1"/>
    </source>
</evidence>
<dbReference type="PROSITE" id="PS01312">
    <property type="entry name" value="SECA"/>
    <property type="match status" value="1"/>
</dbReference>
<dbReference type="GO" id="GO:0043952">
    <property type="term" value="P:protein transport by the Sec complex"/>
    <property type="evidence" value="ECO:0007669"/>
    <property type="project" value="TreeGrafter"/>
</dbReference>
<keyword evidence="7 11" id="KW-0653">Protein transport</keyword>
<organism evidence="15 16">
    <name type="scientific">Actinomadura rubteroloni</name>
    <dbReference type="NCBI Taxonomy" id="1926885"/>
    <lineage>
        <taxon>Bacteria</taxon>
        <taxon>Bacillati</taxon>
        <taxon>Actinomycetota</taxon>
        <taxon>Actinomycetes</taxon>
        <taxon>Streptosporangiales</taxon>
        <taxon>Thermomonosporaceae</taxon>
        <taxon>Actinomadura</taxon>
    </lineage>
</organism>
<keyword evidence="4 11" id="KW-1003">Cell membrane</keyword>
<evidence type="ECO:0000256" key="11">
    <source>
        <dbReference type="HAMAP-Rule" id="MF_01382"/>
    </source>
</evidence>
<dbReference type="GO" id="GO:0005524">
    <property type="term" value="F:ATP binding"/>
    <property type="evidence" value="ECO:0007669"/>
    <property type="project" value="UniProtKB-UniRule"/>
</dbReference>
<feature type="binding site" evidence="11">
    <location>
        <begin position="103"/>
        <end position="107"/>
    </location>
    <ligand>
        <name>ATP</name>
        <dbReference type="ChEBI" id="CHEBI:30616"/>
    </ligand>
</feature>
<evidence type="ECO:0000256" key="2">
    <source>
        <dbReference type="ARBA" id="ARBA00007650"/>
    </source>
</evidence>
<gene>
    <name evidence="11" type="primary">secA</name>
    <name evidence="15" type="ORF">BTM25_30290</name>
</gene>
<keyword evidence="16" id="KW-1185">Reference proteome</keyword>
<comment type="function">
    <text evidence="11">Part of the Sec protein translocase complex. Interacts with the SecYEG preprotein conducting channel. Has a central role in coupling the hydrolysis of ATP to the transfer of proteins into and across the cell membrane, serving as an ATP-driven molecular motor driving the stepwise translocation of polypeptide chains across the membrane.</text>
</comment>
<evidence type="ECO:0000256" key="5">
    <source>
        <dbReference type="ARBA" id="ARBA00022741"/>
    </source>
</evidence>
<evidence type="ECO:0000256" key="6">
    <source>
        <dbReference type="ARBA" id="ARBA00022840"/>
    </source>
</evidence>
<dbReference type="CDD" id="cd17928">
    <property type="entry name" value="DEXDc_SecA"/>
    <property type="match status" value="1"/>
</dbReference>
<dbReference type="InterPro" id="IPR036670">
    <property type="entry name" value="SecA_X-link_sf"/>
</dbReference>
<dbReference type="Gene3D" id="1.10.3060.10">
    <property type="entry name" value="Helical scaffold and wing domains of SecA"/>
    <property type="match status" value="1"/>
</dbReference>
<dbReference type="SMART" id="SM00957">
    <property type="entry name" value="SecA_DEAD"/>
    <property type="match status" value="1"/>
</dbReference>
<dbReference type="PROSITE" id="PS51196">
    <property type="entry name" value="SECA_MOTOR_DEAD"/>
    <property type="match status" value="1"/>
</dbReference>
<feature type="domain" description="Helicase ATP-binding" evidence="13">
    <location>
        <begin position="87"/>
        <end position="246"/>
    </location>
</feature>
<accession>A0A2P4UH89</accession>
<dbReference type="Gene3D" id="3.40.50.300">
    <property type="entry name" value="P-loop containing nucleotide triphosphate hydrolases"/>
    <property type="match status" value="3"/>
</dbReference>
<evidence type="ECO:0000259" key="14">
    <source>
        <dbReference type="PROSITE" id="PS51196"/>
    </source>
</evidence>
<dbReference type="InterPro" id="IPR027417">
    <property type="entry name" value="P-loop_NTPase"/>
</dbReference>
<evidence type="ECO:0000256" key="3">
    <source>
        <dbReference type="ARBA" id="ARBA00022448"/>
    </source>
</evidence>
<dbReference type="EMBL" id="MTBP01000002">
    <property type="protein sequence ID" value="POM24400.1"/>
    <property type="molecule type" value="Genomic_DNA"/>
</dbReference>
<evidence type="ECO:0000256" key="8">
    <source>
        <dbReference type="ARBA" id="ARBA00022967"/>
    </source>
</evidence>
<dbReference type="InterPro" id="IPR014001">
    <property type="entry name" value="Helicase_ATP-bd"/>
</dbReference>
<keyword evidence="3 11" id="KW-0813">Transport</keyword>
<dbReference type="EC" id="7.4.2.8" evidence="11"/>
<dbReference type="Pfam" id="PF01043">
    <property type="entry name" value="SecA_PP_bind"/>
    <property type="match status" value="1"/>
</dbReference>
<dbReference type="PRINTS" id="PR00906">
    <property type="entry name" value="SECA"/>
</dbReference>
<evidence type="ECO:0000256" key="1">
    <source>
        <dbReference type="ARBA" id="ARBA00004170"/>
    </source>
</evidence>
<sequence>MALRERLRRLAQRPGSADIGPLQAVVAAAGRREDDVRALDDAALTAAVAELRGTGLRADADLAAFCALGREAARRTLGERPFDVQLVGVLALLSGRVAEMATGEGKTLAGALAAAGHALRGRRVHVLSVNDYLARRDAEWMRPLHALLGMTSGWVVQESAPDERRAAYAADITYAPVSEAGFDLLRDRLATDPDELVLPEPGVALIDEADSVLVDEAMVPLVLAGNTDDDPTPADLAASPDQPTPTDLAVSPDQPTPTDLPGFHAELVRRLRPGRDYTTDEEARNVQLTPVGAREVERALGGIDLYAPAHLPALTAVNLALHAEALLHRDVDYIVRDGAVKLISESKGRVALLQRWPDGLHAAVEAKERLAASPGGEILDSITVQEMIGRYPVRCGMTGTALAVAGQLREFYEMDVVVVPPNRPRIRVDEPDRLYATAEDRDVAVVEVIAGAHAAGRPVLAGTPDVAASERLARRLRRVGLDPVVLNAKNDAAEAAIIAEAGAFGAITVSTQMAGRGTDIRLGGADGADRDRTVGAGGLLVVGTGHYHSSRLDDQLRGRAGRQGDPGGSVFLTALTDDLVTRYAPGQTHDGPAGDDGLVTGKGAHWIAGHAQRVAEGVDLEIHRNTWRYNHLIGLQRADVLAERDRVLRGDAADALMRDRAAAHHRELADAAGEDAVAAAARQLVLFHLDRAWSRHLAYLADLREGIHLRSLGRGLDPLVEFNREAVPAGKRLLADARDAAVEAFAALPPDADLSAAGVRRPTATWTYIAHDNPFGTMDDRAFRGLVAMFTGRRGRST</sequence>
<keyword evidence="8 11" id="KW-1278">Translocase</keyword>
<dbReference type="SUPFAM" id="SSF52540">
    <property type="entry name" value="P-loop containing nucleoside triphosphate hydrolases"/>
    <property type="match status" value="2"/>
</dbReference>
<dbReference type="GO" id="GO:0006605">
    <property type="term" value="P:protein targeting"/>
    <property type="evidence" value="ECO:0007669"/>
    <property type="project" value="UniProtKB-UniRule"/>
</dbReference>
<evidence type="ECO:0000256" key="9">
    <source>
        <dbReference type="ARBA" id="ARBA00023010"/>
    </source>
</evidence>
<dbReference type="GO" id="GO:0005886">
    <property type="term" value="C:plasma membrane"/>
    <property type="evidence" value="ECO:0007669"/>
    <property type="project" value="UniProtKB-SubCell"/>
</dbReference>
<dbReference type="InterPro" id="IPR020937">
    <property type="entry name" value="SecA_CS"/>
</dbReference>
<dbReference type="GO" id="GO:0017038">
    <property type="term" value="P:protein import"/>
    <property type="evidence" value="ECO:0007669"/>
    <property type="project" value="InterPro"/>
</dbReference>
<dbReference type="AlphaFoldDB" id="A0A2P4UH89"/>
<comment type="subcellular location">
    <subcellularLocation>
        <location evidence="11">Cell membrane</location>
        <topology evidence="11">Peripheral membrane protein</topology>
        <orientation evidence="11">Cytoplasmic side</orientation>
    </subcellularLocation>
    <subcellularLocation>
        <location evidence="11">Cytoplasm</location>
    </subcellularLocation>
    <subcellularLocation>
        <location evidence="1">Membrane</location>
        <topology evidence="1">Peripheral membrane protein</topology>
    </subcellularLocation>
    <text evidence="11">Distribution is 50-50.</text>
</comment>
<dbReference type="InterPro" id="IPR011115">
    <property type="entry name" value="SecA_DEAD"/>
</dbReference>
<evidence type="ECO:0000256" key="7">
    <source>
        <dbReference type="ARBA" id="ARBA00022927"/>
    </source>
</evidence>
<comment type="catalytic activity">
    <reaction evidence="11">
        <text>ATP + H2O + cellular proteinSide 1 = ADP + phosphate + cellular proteinSide 2.</text>
        <dbReference type="EC" id="7.4.2.8"/>
    </reaction>
</comment>
<dbReference type="PANTHER" id="PTHR30612:SF0">
    <property type="entry name" value="CHLOROPLAST PROTEIN-TRANSPORTING ATPASE"/>
    <property type="match status" value="1"/>
</dbReference>
<keyword evidence="6 11" id="KW-0067">ATP-binding</keyword>